<dbReference type="OrthoDB" id="289721at2759"/>
<sequence length="91" mass="10466">MTFDLLVEELFKEAPEELLSIVQEVRHRTGLQSTKLLRQLRRRDRLGHKLQKNYDVITACLQAVSQKRRKNSRSILLALALKRPAGGTTGR</sequence>
<protein>
    <submittedName>
        <fullName evidence="1">TBC1 domain family member 30</fullName>
    </submittedName>
</protein>
<evidence type="ECO:0000313" key="2">
    <source>
        <dbReference type="Proteomes" id="UP000314294"/>
    </source>
</evidence>
<dbReference type="AlphaFoldDB" id="A0A4Z2GBN3"/>
<accession>A0A4Z2GBN3</accession>
<gene>
    <name evidence="1" type="primary">TBC1D30</name>
    <name evidence="1" type="ORF">EYF80_039110</name>
</gene>
<dbReference type="Proteomes" id="UP000314294">
    <property type="component" value="Unassembled WGS sequence"/>
</dbReference>
<proteinExistence type="predicted"/>
<keyword evidence="2" id="KW-1185">Reference proteome</keyword>
<evidence type="ECO:0000313" key="1">
    <source>
        <dbReference type="EMBL" id="TNN50660.1"/>
    </source>
</evidence>
<organism evidence="1 2">
    <name type="scientific">Liparis tanakae</name>
    <name type="common">Tanaka's snailfish</name>
    <dbReference type="NCBI Taxonomy" id="230148"/>
    <lineage>
        <taxon>Eukaryota</taxon>
        <taxon>Metazoa</taxon>
        <taxon>Chordata</taxon>
        <taxon>Craniata</taxon>
        <taxon>Vertebrata</taxon>
        <taxon>Euteleostomi</taxon>
        <taxon>Actinopterygii</taxon>
        <taxon>Neopterygii</taxon>
        <taxon>Teleostei</taxon>
        <taxon>Neoteleostei</taxon>
        <taxon>Acanthomorphata</taxon>
        <taxon>Eupercaria</taxon>
        <taxon>Perciformes</taxon>
        <taxon>Cottioidei</taxon>
        <taxon>Cottales</taxon>
        <taxon>Liparidae</taxon>
        <taxon>Liparis</taxon>
    </lineage>
</organism>
<dbReference type="EMBL" id="SRLO01000609">
    <property type="protein sequence ID" value="TNN50660.1"/>
    <property type="molecule type" value="Genomic_DNA"/>
</dbReference>
<reference evidence="1 2" key="1">
    <citation type="submission" date="2019-03" db="EMBL/GenBank/DDBJ databases">
        <title>First draft genome of Liparis tanakae, snailfish: a comprehensive survey of snailfish specific genes.</title>
        <authorList>
            <person name="Kim W."/>
            <person name="Song I."/>
            <person name="Jeong J.-H."/>
            <person name="Kim D."/>
            <person name="Kim S."/>
            <person name="Ryu S."/>
            <person name="Song J.Y."/>
            <person name="Lee S.K."/>
        </authorList>
    </citation>
    <scope>NUCLEOTIDE SEQUENCE [LARGE SCALE GENOMIC DNA]</scope>
    <source>
        <tissue evidence="1">Muscle</tissue>
    </source>
</reference>
<comment type="caution">
    <text evidence="1">The sequence shown here is derived from an EMBL/GenBank/DDBJ whole genome shotgun (WGS) entry which is preliminary data.</text>
</comment>
<name>A0A4Z2GBN3_9TELE</name>